<proteinExistence type="predicted"/>
<gene>
    <name evidence="1" type="ORF">N7458_009545</name>
</gene>
<dbReference type="Proteomes" id="UP001213681">
    <property type="component" value="Unassembled WGS sequence"/>
</dbReference>
<protein>
    <submittedName>
        <fullName evidence="1">Uncharacterized protein</fullName>
    </submittedName>
</protein>
<accession>A0AAD6BYV6</accession>
<dbReference type="EMBL" id="JAPVEA010000008">
    <property type="protein sequence ID" value="KAJ5438547.1"/>
    <property type="molecule type" value="Genomic_DNA"/>
</dbReference>
<dbReference type="GeneID" id="81603170"/>
<organism evidence="1 2">
    <name type="scientific">Penicillium daleae</name>
    <dbReference type="NCBI Taxonomy" id="63821"/>
    <lineage>
        <taxon>Eukaryota</taxon>
        <taxon>Fungi</taxon>
        <taxon>Dikarya</taxon>
        <taxon>Ascomycota</taxon>
        <taxon>Pezizomycotina</taxon>
        <taxon>Eurotiomycetes</taxon>
        <taxon>Eurotiomycetidae</taxon>
        <taxon>Eurotiales</taxon>
        <taxon>Aspergillaceae</taxon>
        <taxon>Penicillium</taxon>
    </lineage>
</organism>
<comment type="caution">
    <text evidence="1">The sequence shown here is derived from an EMBL/GenBank/DDBJ whole genome shotgun (WGS) entry which is preliminary data.</text>
</comment>
<dbReference type="RefSeq" id="XP_056761776.1">
    <property type="nucleotide sequence ID" value="XM_056912927.1"/>
</dbReference>
<name>A0AAD6BYV6_9EURO</name>
<evidence type="ECO:0000313" key="1">
    <source>
        <dbReference type="EMBL" id="KAJ5438547.1"/>
    </source>
</evidence>
<reference evidence="1" key="1">
    <citation type="submission" date="2022-12" db="EMBL/GenBank/DDBJ databases">
        <authorList>
            <person name="Petersen C."/>
        </authorList>
    </citation>
    <scope>NUCLEOTIDE SEQUENCE</scope>
    <source>
        <strain evidence="1">IBT 16125</strain>
    </source>
</reference>
<evidence type="ECO:0000313" key="2">
    <source>
        <dbReference type="Proteomes" id="UP001213681"/>
    </source>
</evidence>
<reference evidence="1" key="2">
    <citation type="journal article" date="2023" name="IMA Fungus">
        <title>Comparative genomic study of the Penicillium genus elucidates a diverse pangenome and 15 lateral gene transfer events.</title>
        <authorList>
            <person name="Petersen C."/>
            <person name="Sorensen T."/>
            <person name="Nielsen M.R."/>
            <person name="Sondergaard T.E."/>
            <person name="Sorensen J.L."/>
            <person name="Fitzpatrick D.A."/>
            <person name="Frisvad J.C."/>
            <person name="Nielsen K.L."/>
        </authorList>
    </citation>
    <scope>NUCLEOTIDE SEQUENCE</scope>
    <source>
        <strain evidence="1">IBT 16125</strain>
    </source>
</reference>
<dbReference type="AlphaFoldDB" id="A0AAD6BYV6"/>
<keyword evidence="2" id="KW-1185">Reference proteome</keyword>
<sequence length="154" mass="17616">MDLQAFKTHVAYSANILKEWSDSRSLHPSYHHMAGVVEDNIIDGLEEYLSEYTSDETGKPHPHYEYITFFSNEALRLLWDVRDEMLGSSDEIMGSPGLNESVKDRVEVAIQSLDVLREKIRRQQRSEGFNMTVDASMCKCTVVSIAVNAERRET</sequence>